<reference evidence="3" key="1">
    <citation type="submission" date="2023-03" db="EMBL/GenBank/DDBJ databases">
        <title>Massive genome expansion in bonnet fungi (Mycena s.s.) driven by repeated elements and novel gene families across ecological guilds.</title>
        <authorList>
            <consortium name="Lawrence Berkeley National Laboratory"/>
            <person name="Harder C.B."/>
            <person name="Miyauchi S."/>
            <person name="Viragh M."/>
            <person name="Kuo A."/>
            <person name="Thoen E."/>
            <person name="Andreopoulos B."/>
            <person name="Lu D."/>
            <person name="Skrede I."/>
            <person name="Drula E."/>
            <person name="Henrissat B."/>
            <person name="Morin E."/>
            <person name="Kohler A."/>
            <person name="Barry K."/>
            <person name="LaButti K."/>
            <person name="Morin E."/>
            <person name="Salamov A."/>
            <person name="Lipzen A."/>
            <person name="Mereny Z."/>
            <person name="Hegedus B."/>
            <person name="Baldrian P."/>
            <person name="Stursova M."/>
            <person name="Weitz H."/>
            <person name="Taylor A."/>
            <person name="Grigoriev I.V."/>
            <person name="Nagy L.G."/>
            <person name="Martin F."/>
            <person name="Kauserud H."/>
        </authorList>
    </citation>
    <scope>NUCLEOTIDE SEQUENCE</scope>
    <source>
        <strain evidence="3">9284</strain>
    </source>
</reference>
<feature type="compositionally biased region" description="Polar residues" evidence="2">
    <location>
        <begin position="24"/>
        <end position="56"/>
    </location>
</feature>
<dbReference type="AlphaFoldDB" id="A0AAD7BL23"/>
<name>A0AAD7BL23_9AGAR</name>
<feature type="region of interest" description="Disordered" evidence="2">
    <location>
        <begin position="22"/>
        <end position="64"/>
    </location>
</feature>
<dbReference type="Proteomes" id="UP001221142">
    <property type="component" value="Unassembled WGS sequence"/>
</dbReference>
<accession>A0AAD7BL23</accession>
<dbReference type="EMBL" id="JARKIF010000014">
    <property type="protein sequence ID" value="KAJ7623698.1"/>
    <property type="molecule type" value="Genomic_DNA"/>
</dbReference>
<proteinExistence type="predicted"/>
<keyword evidence="1" id="KW-0175">Coiled coil</keyword>
<evidence type="ECO:0000256" key="2">
    <source>
        <dbReference type="SAM" id="MobiDB-lite"/>
    </source>
</evidence>
<comment type="caution">
    <text evidence="3">The sequence shown here is derived from an EMBL/GenBank/DDBJ whole genome shotgun (WGS) entry which is preliminary data.</text>
</comment>
<sequence length="233" mass="25251">MPTNEEVKVPEGANAAQHRFRLSLSGNPSDLAQETSPSLSATSASYPASRPPQDNGNGPFHLPYRNSRYKEKFQALREKYDRVLAKQAEYLNEYDTATAKIKQLQAENDLLLDAMYLAAQQNPQSFGLNEPPTADTPLSMLGDIDALHNAPTGTGAIPLSAGPHVLHAAPPPAPMRNSSLNGNGHVPVPHHVTNGTRSGNGGFMPLTNGHPPPPLHMEHTRPPSMEFIQHEVR</sequence>
<organism evidence="3 4">
    <name type="scientific">Roridomyces roridus</name>
    <dbReference type="NCBI Taxonomy" id="1738132"/>
    <lineage>
        <taxon>Eukaryota</taxon>
        <taxon>Fungi</taxon>
        <taxon>Dikarya</taxon>
        <taxon>Basidiomycota</taxon>
        <taxon>Agaricomycotina</taxon>
        <taxon>Agaricomycetes</taxon>
        <taxon>Agaricomycetidae</taxon>
        <taxon>Agaricales</taxon>
        <taxon>Marasmiineae</taxon>
        <taxon>Mycenaceae</taxon>
        <taxon>Roridomyces</taxon>
    </lineage>
</organism>
<evidence type="ECO:0000313" key="4">
    <source>
        <dbReference type="Proteomes" id="UP001221142"/>
    </source>
</evidence>
<protein>
    <submittedName>
        <fullName evidence="3">Uncharacterized protein</fullName>
    </submittedName>
</protein>
<evidence type="ECO:0000256" key="1">
    <source>
        <dbReference type="SAM" id="Coils"/>
    </source>
</evidence>
<evidence type="ECO:0000313" key="3">
    <source>
        <dbReference type="EMBL" id="KAJ7623698.1"/>
    </source>
</evidence>
<gene>
    <name evidence="3" type="ORF">FB45DRAFT_926498</name>
</gene>
<feature type="coiled-coil region" evidence="1">
    <location>
        <begin position="66"/>
        <end position="114"/>
    </location>
</feature>
<keyword evidence="4" id="KW-1185">Reference proteome</keyword>